<dbReference type="EMBL" id="OY660876">
    <property type="protein sequence ID" value="CAJ1070355.1"/>
    <property type="molecule type" value="Genomic_DNA"/>
</dbReference>
<sequence length="110" mass="12681">MSHLETHPERREGDRCVFTGRPPKLDLRWRAARVETLDLIQHDEVLRLPSHTGLQRWAVFDRDGGTKTIMSSDVCRRRSPGSLTLIGRDGGRRARAAERAPEKTEKRLRK</sequence>
<evidence type="ECO:0000256" key="1">
    <source>
        <dbReference type="SAM" id="MobiDB-lite"/>
    </source>
</evidence>
<proteinExistence type="predicted"/>
<organism evidence="2 3">
    <name type="scientific">Xyrichtys novacula</name>
    <name type="common">Pearly razorfish</name>
    <name type="synonym">Hemipteronotus novacula</name>
    <dbReference type="NCBI Taxonomy" id="13765"/>
    <lineage>
        <taxon>Eukaryota</taxon>
        <taxon>Metazoa</taxon>
        <taxon>Chordata</taxon>
        <taxon>Craniata</taxon>
        <taxon>Vertebrata</taxon>
        <taxon>Euteleostomi</taxon>
        <taxon>Actinopterygii</taxon>
        <taxon>Neopterygii</taxon>
        <taxon>Teleostei</taxon>
        <taxon>Neoteleostei</taxon>
        <taxon>Acanthomorphata</taxon>
        <taxon>Eupercaria</taxon>
        <taxon>Labriformes</taxon>
        <taxon>Labridae</taxon>
        <taxon>Xyrichtys</taxon>
    </lineage>
</organism>
<evidence type="ECO:0000313" key="2">
    <source>
        <dbReference type="EMBL" id="CAJ1070355.1"/>
    </source>
</evidence>
<dbReference type="Proteomes" id="UP001178508">
    <property type="component" value="Chromosome 13"/>
</dbReference>
<feature type="region of interest" description="Disordered" evidence="1">
    <location>
        <begin position="80"/>
        <end position="110"/>
    </location>
</feature>
<protein>
    <submittedName>
        <fullName evidence="2">Uncharacterized protein</fullName>
    </submittedName>
</protein>
<name>A0AAV1GA46_XYRNO</name>
<gene>
    <name evidence="2" type="ORF">XNOV1_A033365</name>
</gene>
<evidence type="ECO:0000313" key="3">
    <source>
        <dbReference type="Proteomes" id="UP001178508"/>
    </source>
</evidence>
<keyword evidence="3" id="KW-1185">Reference proteome</keyword>
<feature type="compositionally biased region" description="Basic and acidic residues" evidence="1">
    <location>
        <begin position="89"/>
        <end position="110"/>
    </location>
</feature>
<dbReference type="AlphaFoldDB" id="A0AAV1GA46"/>
<accession>A0AAV1GA46</accession>
<reference evidence="2" key="1">
    <citation type="submission" date="2023-08" db="EMBL/GenBank/DDBJ databases">
        <authorList>
            <person name="Alioto T."/>
            <person name="Alioto T."/>
            <person name="Gomez Garrido J."/>
        </authorList>
    </citation>
    <scope>NUCLEOTIDE SEQUENCE</scope>
</reference>